<dbReference type="InterPro" id="IPR001610">
    <property type="entry name" value="PAC"/>
</dbReference>
<dbReference type="Gene3D" id="3.30.70.270">
    <property type="match status" value="1"/>
</dbReference>
<dbReference type="SUPFAM" id="SSF141868">
    <property type="entry name" value="EAL domain-like"/>
    <property type="match status" value="1"/>
</dbReference>
<keyword evidence="1" id="KW-0472">Membrane</keyword>
<dbReference type="InterPro" id="IPR043128">
    <property type="entry name" value="Rev_trsase/Diguanyl_cyclase"/>
</dbReference>
<dbReference type="CDD" id="cd00130">
    <property type="entry name" value="PAS"/>
    <property type="match status" value="1"/>
</dbReference>
<feature type="transmembrane region" description="Helical" evidence="1">
    <location>
        <begin position="47"/>
        <end position="69"/>
    </location>
</feature>
<dbReference type="InterPro" id="IPR052155">
    <property type="entry name" value="Biofilm_reg_signaling"/>
</dbReference>
<sequence length="940" mass="103748">MRSPANTRGVAIPLPQPSMTLVLSFHIARRVRHLLRRNLLANARPSVTAVLALLGLALFAFALAHTVVWRHELDAQRRHALNARKDLDGLQAIFLQANADFLQGFGSTRLASFAWPVSRVGAAVACFQRLEQSYAADSAGAESIQSLRQETARWAWLLAEIAVNARRANGHVSVDSAQLLEANRLLARIATQLTRLREAQTAILRSTSDSASRRAAVEGTVLALITLLACALLGFALSARFRAGLERQRVHLVAAENARRFQQYFDHHPLPMLIFDVDTLAIITANLSAASQYGCTRDELGARDMASLYSQEDMPAFLRDLRCLRQAGTGSGSAGLCRQRRNDGRSIYVELSYHFLTYAKRDACFITAIDVTERKNAELALRLRSRALDAIGNGVLITRATEHGEVFEYANPAFEQITGYANAQIVGRDQVSLSRASQHGILFEQIREALADKRDGARLVRSRRADGSAFWGQFYVAPVRDELTYHICVVSDLTELVDSRDRLVRQARRDALTELPNRVALRELIKEAIATRREFALLFMDLDHFKDINDSLGHAAGDRLLREVARRLLAAIGNDGTATRYGGDEFVSMLDSPQENGRLSALLGRIGQAFEHPVQIDDVQLRVQLSTGIACYPADGLDADTLLKHADLAMYDAKAHGRNRVERFKPSLANAADRRIALSHRLRAALDQNAFELVYQPQVDVRTYRISGVEALLRWNDAEVGTIGPATFIPLAEDIGLIEQLGEWVLHTACAQAKRWEEAQIPLRMSVNVSPRQLVVGDFCAVVQRTLAASRLAASRLELEITEGAMVASGALPALRRLNEIGVSIAIDDFGTGYSSLSYLRAFHADRLKIDMSFVRGIGASREDEAIIRAIIALAHSIGFEVVAEGVERADQLAFLADDGCAFVQGYYFCRPLAAAEIPHFVTQFARKPRYAQHVGHGSS</sequence>
<dbReference type="AlphaFoldDB" id="A0A6J5K1H4"/>
<proteinExistence type="predicted"/>
<dbReference type="NCBIfam" id="TIGR00254">
    <property type="entry name" value="GGDEF"/>
    <property type="match status" value="1"/>
</dbReference>
<dbReference type="PROSITE" id="PS50112">
    <property type="entry name" value="PAS"/>
    <property type="match status" value="1"/>
</dbReference>
<dbReference type="Pfam" id="PF13426">
    <property type="entry name" value="PAS_9"/>
    <property type="match status" value="2"/>
</dbReference>
<evidence type="ECO:0000259" key="3">
    <source>
        <dbReference type="PROSITE" id="PS50883"/>
    </source>
</evidence>
<evidence type="ECO:0000256" key="1">
    <source>
        <dbReference type="SAM" id="Phobius"/>
    </source>
</evidence>
<dbReference type="Gene3D" id="3.30.450.20">
    <property type="entry name" value="PAS domain"/>
    <property type="match status" value="2"/>
</dbReference>
<evidence type="ECO:0000259" key="2">
    <source>
        <dbReference type="PROSITE" id="PS50112"/>
    </source>
</evidence>
<feature type="transmembrane region" description="Helical" evidence="1">
    <location>
        <begin position="215"/>
        <end position="237"/>
    </location>
</feature>
<protein>
    <recommendedName>
        <fullName evidence="7">EAL domain-containing protein</fullName>
    </recommendedName>
</protein>
<dbReference type="PROSITE" id="PS50883">
    <property type="entry name" value="EAL"/>
    <property type="match status" value="1"/>
</dbReference>
<reference evidence="5 6" key="1">
    <citation type="submission" date="2020-04" db="EMBL/GenBank/DDBJ databases">
        <authorList>
            <person name="De Canck E."/>
        </authorList>
    </citation>
    <scope>NUCLEOTIDE SEQUENCE [LARGE SCALE GENOMIC DNA]</scope>
    <source>
        <strain evidence="5 6">LMG 9964</strain>
    </source>
</reference>
<dbReference type="SMART" id="SM00091">
    <property type="entry name" value="PAS"/>
    <property type="match status" value="2"/>
</dbReference>
<accession>A0A6J5K1H4</accession>
<dbReference type="InterPro" id="IPR000014">
    <property type="entry name" value="PAS"/>
</dbReference>
<dbReference type="EMBL" id="CADILN010000001">
    <property type="protein sequence ID" value="CAB4046982.1"/>
    <property type="molecule type" value="Genomic_DNA"/>
</dbReference>
<dbReference type="SUPFAM" id="SSF55785">
    <property type="entry name" value="PYP-like sensor domain (PAS domain)"/>
    <property type="match status" value="2"/>
</dbReference>
<dbReference type="SUPFAM" id="SSF55073">
    <property type="entry name" value="Nucleotide cyclase"/>
    <property type="match status" value="1"/>
</dbReference>
<dbReference type="Pfam" id="PF00563">
    <property type="entry name" value="EAL"/>
    <property type="match status" value="1"/>
</dbReference>
<evidence type="ECO:0000313" key="6">
    <source>
        <dbReference type="Proteomes" id="UP000494102"/>
    </source>
</evidence>
<dbReference type="PROSITE" id="PS50887">
    <property type="entry name" value="GGDEF"/>
    <property type="match status" value="1"/>
</dbReference>
<dbReference type="CDD" id="cd01948">
    <property type="entry name" value="EAL"/>
    <property type="match status" value="1"/>
</dbReference>
<dbReference type="InterPro" id="IPR035965">
    <property type="entry name" value="PAS-like_dom_sf"/>
</dbReference>
<keyword evidence="1" id="KW-0812">Transmembrane</keyword>
<dbReference type="Proteomes" id="UP000494102">
    <property type="component" value="Unassembled WGS sequence"/>
</dbReference>
<evidence type="ECO:0000259" key="4">
    <source>
        <dbReference type="PROSITE" id="PS50887"/>
    </source>
</evidence>
<feature type="domain" description="GGDEF" evidence="4">
    <location>
        <begin position="533"/>
        <end position="666"/>
    </location>
</feature>
<dbReference type="Gene3D" id="3.20.20.450">
    <property type="entry name" value="EAL domain"/>
    <property type="match status" value="1"/>
</dbReference>
<dbReference type="SMART" id="SM00086">
    <property type="entry name" value="PAC"/>
    <property type="match status" value="2"/>
</dbReference>
<keyword evidence="1" id="KW-1133">Transmembrane helix</keyword>
<gene>
    <name evidence="5" type="ORF">LMG9964_00614</name>
</gene>
<name>A0A6J5K1H4_9BURK</name>
<organism evidence="5 6">
    <name type="scientific">Paraburkholderia phenoliruptrix</name>
    <dbReference type="NCBI Taxonomy" id="252970"/>
    <lineage>
        <taxon>Bacteria</taxon>
        <taxon>Pseudomonadati</taxon>
        <taxon>Pseudomonadota</taxon>
        <taxon>Betaproteobacteria</taxon>
        <taxon>Burkholderiales</taxon>
        <taxon>Burkholderiaceae</taxon>
        <taxon>Paraburkholderia</taxon>
    </lineage>
</organism>
<dbReference type="CDD" id="cd01949">
    <property type="entry name" value="GGDEF"/>
    <property type="match status" value="1"/>
</dbReference>
<dbReference type="PANTHER" id="PTHR44757:SF2">
    <property type="entry name" value="BIOFILM ARCHITECTURE MAINTENANCE PROTEIN MBAA"/>
    <property type="match status" value="1"/>
</dbReference>
<evidence type="ECO:0000313" key="5">
    <source>
        <dbReference type="EMBL" id="CAB4046982.1"/>
    </source>
</evidence>
<dbReference type="Pfam" id="PF00990">
    <property type="entry name" value="GGDEF"/>
    <property type="match status" value="1"/>
</dbReference>
<dbReference type="InterPro" id="IPR000160">
    <property type="entry name" value="GGDEF_dom"/>
</dbReference>
<feature type="domain" description="EAL" evidence="3">
    <location>
        <begin position="675"/>
        <end position="926"/>
    </location>
</feature>
<dbReference type="PANTHER" id="PTHR44757">
    <property type="entry name" value="DIGUANYLATE CYCLASE DGCP"/>
    <property type="match status" value="1"/>
</dbReference>
<dbReference type="InterPro" id="IPR035919">
    <property type="entry name" value="EAL_sf"/>
</dbReference>
<dbReference type="SMART" id="SM00267">
    <property type="entry name" value="GGDEF"/>
    <property type="match status" value="1"/>
</dbReference>
<feature type="domain" description="PAS" evidence="2">
    <location>
        <begin position="380"/>
        <end position="453"/>
    </location>
</feature>
<dbReference type="InterPro" id="IPR029787">
    <property type="entry name" value="Nucleotide_cyclase"/>
</dbReference>
<dbReference type="SMART" id="SM00052">
    <property type="entry name" value="EAL"/>
    <property type="match status" value="1"/>
</dbReference>
<dbReference type="NCBIfam" id="TIGR00229">
    <property type="entry name" value="sensory_box"/>
    <property type="match status" value="2"/>
</dbReference>
<evidence type="ECO:0008006" key="7">
    <source>
        <dbReference type="Google" id="ProtNLM"/>
    </source>
</evidence>
<dbReference type="InterPro" id="IPR001633">
    <property type="entry name" value="EAL_dom"/>
</dbReference>